<evidence type="ECO:0000256" key="1">
    <source>
        <dbReference type="SAM" id="SignalP"/>
    </source>
</evidence>
<feature type="chain" id="PRO_5020498890" description="Cys-rich protein" evidence="1">
    <location>
        <begin position="19"/>
        <end position="81"/>
    </location>
</feature>
<keyword evidence="3" id="KW-1185">Reference proteome</keyword>
<feature type="signal peptide" evidence="1">
    <location>
        <begin position="1"/>
        <end position="18"/>
    </location>
</feature>
<evidence type="ECO:0008006" key="4">
    <source>
        <dbReference type="Google" id="ProtNLM"/>
    </source>
</evidence>
<dbReference type="RefSeq" id="WP_135585492.1">
    <property type="nucleotide sequence ID" value="NZ_RQEP01000005.1"/>
</dbReference>
<sequence length="81" mass="9009">MKKIMILTLCILSGGAASIIGQDSSQTSTTKEKMACERIELDIKNVTYNDALRCETKDAICYMIEGFSMSCIPKERINPNK</sequence>
<dbReference type="OrthoDB" id="331523at2"/>
<keyword evidence="1" id="KW-0732">Signal</keyword>
<proteinExistence type="predicted"/>
<dbReference type="EMBL" id="RQEP01000005">
    <property type="protein sequence ID" value="TGK07537.1"/>
    <property type="molecule type" value="Genomic_DNA"/>
</dbReference>
<organism evidence="2 3">
    <name type="scientific">Leptospira semungkisensis</name>
    <dbReference type="NCBI Taxonomy" id="2484985"/>
    <lineage>
        <taxon>Bacteria</taxon>
        <taxon>Pseudomonadati</taxon>
        <taxon>Spirochaetota</taxon>
        <taxon>Spirochaetia</taxon>
        <taxon>Leptospirales</taxon>
        <taxon>Leptospiraceae</taxon>
        <taxon>Leptospira</taxon>
    </lineage>
</organism>
<reference evidence="2" key="1">
    <citation type="journal article" date="2019" name="PLoS Negl. Trop. Dis.">
        <title>Revisiting the worldwide diversity of Leptospira species in the environment.</title>
        <authorList>
            <person name="Vincent A.T."/>
            <person name="Schiettekatte O."/>
            <person name="Bourhy P."/>
            <person name="Veyrier F.J."/>
            <person name="Picardeau M."/>
        </authorList>
    </citation>
    <scope>NUCLEOTIDE SEQUENCE [LARGE SCALE GENOMIC DNA]</scope>
    <source>
        <strain evidence="2">SSS9</strain>
    </source>
</reference>
<dbReference type="Proteomes" id="UP000297453">
    <property type="component" value="Unassembled WGS sequence"/>
</dbReference>
<accession>A0A4R9G9G9</accession>
<name>A0A4R9G9G9_9LEPT</name>
<gene>
    <name evidence="2" type="ORF">EHO59_05390</name>
</gene>
<comment type="caution">
    <text evidence="2">The sequence shown here is derived from an EMBL/GenBank/DDBJ whole genome shotgun (WGS) entry which is preliminary data.</text>
</comment>
<evidence type="ECO:0000313" key="3">
    <source>
        <dbReference type="Proteomes" id="UP000297453"/>
    </source>
</evidence>
<evidence type="ECO:0000313" key="2">
    <source>
        <dbReference type="EMBL" id="TGK07537.1"/>
    </source>
</evidence>
<protein>
    <recommendedName>
        <fullName evidence="4">Cys-rich protein</fullName>
    </recommendedName>
</protein>
<dbReference type="AlphaFoldDB" id="A0A4R9G9G9"/>